<gene>
    <name evidence="1" type="ORF">JV551A3_V1_850020</name>
</gene>
<evidence type="ECO:0000313" key="1">
    <source>
        <dbReference type="EMBL" id="SPO60399.1"/>
    </source>
</evidence>
<comment type="caution">
    <text evidence="1">The sequence shown here is derived from an EMBL/GenBank/DDBJ whole genome shotgun (WGS) entry which is preliminary data.</text>
</comment>
<accession>A0AAQ1STL9</accession>
<dbReference type="EMBL" id="OPYN01000085">
    <property type="protein sequence ID" value="SPO60399.1"/>
    <property type="molecule type" value="Genomic_DNA"/>
</dbReference>
<proteinExistence type="predicted"/>
<dbReference type="AlphaFoldDB" id="A0AAQ1STL9"/>
<keyword evidence="2" id="KW-1185">Reference proteome</keyword>
<dbReference type="Proteomes" id="UP000294335">
    <property type="component" value="Unassembled WGS sequence"/>
</dbReference>
<name>A0AAQ1STL9_9PSED</name>
<reference evidence="1 2" key="1">
    <citation type="submission" date="2018-02" db="EMBL/GenBank/DDBJ databases">
        <authorList>
            <person name="Dubost A."/>
        </authorList>
    </citation>
    <scope>NUCLEOTIDE SEQUENCE [LARGE SCALE GENOMIC DNA]</scope>
    <source>
        <strain evidence="2">JV551A3</strain>
    </source>
</reference>
<sequence>MGRSFKEELEVLAGISKWNPTEHDLDCIARDMVLFRQKSPRLSKMEAARLILRHTRAEFKPQGGLDNKDLSTLLAMAMLRATR</sequence>
<evidence type="ECO:0000313" key="2">
    <source>
        <dbReference type="Proteomes" id="UP000294335"/>
    </source>
</evidence>
<organism evidence="1 2">
    <name type="scientific">Pseudomonas inefficax</name>
    <dbReference type="NCBI Taxonomy" id="2078786"/>
    <lineage>
        <taxon>Bacteria</taxon>
        <taxon>Pseudomonadati</taxon>
        <taxon>Pseudomonadota</taxon>
        <taxon>Gammaproteobacteria</taxon>
        <taxon>Pseudomonadales</taxon>
        <taxon>Pseudomonadaceae</taxon>
        <taxon>Pseudomonas</taxon>
    </lineage>
</organism>
<protein>
    <submittedName>
        <fullName evidence="1">Uncharacterized protein</fullName>
    </submittedName>
</protein>